<dbReference type="Proteomes" id="UP000277204">
    <property type="component" value="Unassembled WGS sequence"/>
</dbReference>
<evidence type="ECO:0000313" key="2">
    <source>
        <dbReference type="Proteomes" id="UP000277204"/>
    </source>
</evidence>
<dbReference type="InterPro" id="IPR006019">
    <property type="entry name" value="PID_Shc-like"/>
</dbReference>
<dbReference type="EMBL" id="UZAI01018090">
    <property type="protein sequence ID" value="VDP33082.1"/>
    <property type="molecule type" value="Genomic_DNA"/>
</dbReference>
<dbReference type="GO" id="GO:0035556">
    <property type="term" value="P:intracellular signal transduction"/>
    <property type="evidence" value="ECO:0007669"/>
    <property type="project" value="InterPro"/>
</dbReference>
<dbReference type="Pfam" id="PF20049">
    <property type="entry name" value="DUF6451"/>
    <property type="match status" value="1"/>
</dbReference>
<dbReference type="AlphaFoldDB" id="A0A183MUV3"/>
<protein>
    <submittedName>
        <fullName evidence="1">Uncharacterized protein</fullName>
    </submittedName>
</protein>
<organism evidence="1 2">
    <name type="scientific">Schistosoma margrebowiei</name>
    <dbReference type="NCBI Taxonomy" id="48269"/>
    <lineage>
        <taxon>Eukaryota</taxon>
        <taxon>Metazoa</taxon>
        <taxon>Spiralia</taxon>
        <taxon>Lophotrochozoa</taxon>
        <taxon>Platyhelminthes</taxon>
        <taxon>Trematoda</taxon>
        <taxon>Digenea</taxon>
        <taxon>Strigeidida</taxon>
        <taxon>Schistosomatoidea</taxon>
        <taxon>Schistosomatidae</taxon>
        <taxon>Schistosoma</taxon>
    </lineage>
</organism>
<dbReference type="InterPro" id="IPR006020">
    <property type="entry name" value="PTB/PI_dom"/>
</dbReference>
<gene>
    <name evidence="1" type="ORF">SMRZ_LOCUS19828</name>
</gene>
<dbReference type="Gene3D" id="2.30.29.30">
    <property type="entry name" value="Pleckstrin-homology domain (PH domain)/Phosphotyrosine-binding domain (PTB)"/>
    <property type="match status" value="1"/>
</dbReference>
<dbReference type="PANTHER" id="PTHR47027">
    <property type="entry name" value="REVERSE TRANSCRIPTASE DOMAIN-CONTAINING PROTEIN"/>
    <property type="match status" value="1"/>
</dbReference>
<dbReference type="STRING" id="48269.A0A183MUV3"/>
<accession>A0A183MUV3</accession>
<reference evidence="1 2" key="1">
    <citation type="submission" date="2018-11" db="EMBL/GenBank/DDBJ databases">
        <authorList>
            <consortium name="Pathogen Informatics"/>
        </authorList>
    </citation>
    <scope>NUCLEOTIDE SEQUENCE [LARGE SCALE GENOMIC DNA]</scope>
    <source>
        <strain evidence="1 2">Zambia</strain>
    </source>
</reference>
<dbReference type="Pfam" id="PF00640">
    <property type="entry name" value="PID"/>
    <property type="match status" value="1"/>
</dbReference>
<dbReference type="SUPFAM" id="SSF50729">
    <property type="entry name" value="PH domain-like"/>
    <property type="match status" value="1"/>
</dbReference>
<keyword evidence="2" id="KW-1185">Reference proteome</keyword>
<sequence>MQLDDLDFADDLALLSQTQQQMQKKTSRVAAVSAAIGLNIHKGKSRILRCNTACTNPITIDREAKEVVKTFTYLYSITDDHGGSDADVKARIGKARAVYLLMRNIWNSKQLSTNTKVRICNTNVKTDLLYGAETWRITKAFIQKILVFINSCLRKILRIRWLDTISNNVLWKRTNQIPVEEKIRMKGWKWIGHTLRKAPNCVTRQALTWNPQGQRRGGRPKNTLRQEMEIDMKKMNMNWMELEKEAQDRLLFQHNLFLVSFASAGDADTPDFICYVAKTDQDTRMCYVFECSDGLAQDVIITIGQAFQLGYQDFKNSKPQNVNKQTSPIKLNSLDSLFSHHQTFQTNISISKNSLSNSNKPSSINSTNYHAIPMCITFLSRKTPTFISAFLRFFQRCTNSRQLVGIVTDDSPAIAAAITQVYPDAMDCRGEADIGEEPEVLRLQERLTPVACQLLKRHLRIPITQSALSEDLFTAMHSTGTYYVHVDTSRRVN</sequence>
<proteinExistence type="predicted"/>
<evidence type="ECO:0000313" key="1">
    <source>
        <dbReference type="EMBL" id="VDP33082.1"/>
    </source>
</evidence>
<dbReference type="SMART" id="SM00462">
    <property type="entry name" value="PTB"/>
    <property type="match status" value="1"/>
</dbReference>
<dbReference type="PRINTS" id="PR00629">
    <property type="entry name" value="SHCPIDOMAIN"/>
</dbReference>
<dbReference type="PROSITE" id="PS01179">
    <property type="entry name" value="PID"/>
    <property type="match status" value="1"/>
</dbReference>
<dbReference type="InterPro" id="IPR045609">
    <property type="entry name" value="DUF6451"/>
</dbReference>
<dbReference type="InterPro" id="IPR011993">
    <property type="entry name" value="PH-like_dom_sf"/>
</dbReference>
<name>A0A183MUV3_9TREM</name>
<dbReference type="PANTHER" id="PTHR47027:SF25">
    <property type="entry name" value="REVERSE TRANSCRIPTASE DOMAIN-CONTAINING PROTEIN"/>
    <property type="match status" value="1"/>
</dbReference>